<dbReference type="AlphaFoldDB" id="X1TP70"/>
<comment type="caution">
    <text evidence="1">The sequence shown here is derived from an EMBL/GenBank/DDBJ whole genome shotgun (WGS) entry which is preliminary data.</text>
</comment>
<feature type="non-terminal residue" evidence="1">
    <location>
        <position position="86"/>
    </location>
</feature>
<evidence type="ECO:0008006" key="2">
    <source>
        <dbReference type="Google" id="ProtNLM"/>
    </source>
</evidence>
<gene>
    <name evidence="1" type="ORF">S12H4_50583</name>
</gene>
<evidence type="ECO:0000313" key="1">
    <source>
        <dbReference type="EMBL" id="GAJ07118.1"/>
    </source>
</evidence>
<protein>
    <recommendedName>
        <fullName evidence="2">DUF3244 domain-containing protein</fullName>
    </recommendedName>
</protein>
<organism evidence="1">
    <name type="scientific">marine sediment metagenome</name>
    <dbReference type="NCBI Taxonomy" id="412755"/>
    <lineage>
        <taxon>unclassified sequences</taxon>
        <taxon>metagenomes</taxon>
        <taxon>ecological metagenomes</taxon>
    </lineage>
</organism>
<sequence length="86" mass="8896">MPEFSPSESRTAKAPIAVSPAGLSCSAELYLVSDSTKVVTSGLIPFTSTGAKQNITLPITMPSAEGTYPVWLDVYAGGTLIAAYQA</sequence>
<reference evidence="1" key="1">
    <citation type="journal article" date="2014" name="Front. Microbiol.">
        <title>High frequency of phylogenetically diverse reductive dehalogenase-homologous genes in deep subseafloor sedimentary metagenomes.</title>
        <authorList>
            <person name="Kawai M."/>
            <person name="Futagami T."/>
            <person name="Toyoda A."/>
            <person name="Takaki Y."/>
            <person name="Nishi S."/>
            <person name="Hori S."/>
            <person name="Arai W."/>
            <person name="Tsubouchi T."/>
            <person name="Morono Y."/>
            <person name="Uchiyama I."/>
            <person name="Ito T."/>
            <person name="Fujiyama A."/>
            <person name="Inagaki F."/>
            <person name="Takami H."/>
        </authorList>
    </citation>
    <scope>NUCLEOTIDE SEQUENCE</scope>
    <source>
        <strain evidence="1">Expedition CK06-06</strain>
    </source>
</reference>
<accession>X1TP70</accession>
<dbReference type="EMBL" id="BARW01031872">
    <property type="protein sequence ID" value="GAJ07118.1"/>
    <property type="molecule type" value="Genomic_DNA"/>
</dbReference>
<proteinExistence type="predicted"/>
<name>X1TP70_9ZZZZ</name>